<keyword evidence="10" id="KW-1185">Reference proteome</keyword>
<comment type="cofactor">
    <cofactor evidence="1">
        <name>FAD</name>
        <dbReference type="ChEBI" id="CHEBI:57692"/>
    </cofactor>
</comment>
<keyword evidence="3" id="KW-0285">Flavoprotein</keyword>
<accession>A0ABU2ZNQ2</accession>
<dbReference type="EC" id="1.14.13.-" evidence="9"/>
<keyword evidence="4" id="KW-0274">FAD</keyword>
<dbReference type="PANTHER" id="PTHR43098:SF3">
    <property type="entry name" value="L-ORNITHINE N(5)-MONOOXYGENASE-RELATED"/>
    <property type="match status" value="1"/>
</dbReference>
<dbReference type="InterPro" id="IPR050775">
    <property type="entry name" value="FAD-binding_Monooxygenases"/>
</dbReference>
<protein>
    <submittedName>
        <fullName evidence="9">NAD(P)/FAD-dependent oxidoreductase</fullName>
        <ecNumber evidence="9">1.14.13.-</ecNumber>
    </submittedName>
</protein>
<dbReference type="EMBL" id="JAVRHS010000025">
    <property type="protein sequence ID" value="MDT0577184.1"/>
    <property type="molecule type" value="Genomic_DNA"/>
</dbReference>
<gene>
    <name evidence="9" type="ORF">RM533_13570</name>
</gene>
<dbReference type="InterPro" id="IPR036188">
    <property type="entry name" value="FAD/NAD-bd_sf"/>
</dbReference>
<dbReference type="Proteomes" id="UP001259803">
    <property type="component" value="Unassembled WGS sequence"/>
</dbReference>
<dbReference type="InterPro" id="IPR023753">
    <property type="entry name" value="FAD/NAD-binding_dom"/>
</dbReference>
<keyword evidence="7" id="KW-0503">Monooxygenase</keyword>
<evidence type="ECO:0000313" key="9">
    <source>
        <dbReference type="EMBL" id="MDT0577184.1"/>
    </source>
</evidence>
<dbReference type="RefSeq" id="WP_311341759.1">
    <property type="nucleotide sequence ID" value="NZ_JAVRHS010000025.1"/>
</dbReference>
<dbReference type="Gene3D" id="3.50.50.60">
    <property type="entry name" value="FAD/NAD(P)-binding domain"/>
    <property type="match status" value="3"/>
</dbReference>
<evidence type="ECO:0000313" key="10">
    <source>
        <dbReference type="Proteomes" id="UP001259803"/>
    </source>
</evidence>
<organism evidence="9 10">
    <name type="scientific">Croceicoccus esteveae</name>
    <dbReference type="NCBI Taxonomy" id="3075597"/>
    <lineage>
        <taxon>Bacteria</taxon>
        <taxon>Pseudomonadati</taxon>
        <taxon>Pseudomonadota</taxon>
        <taxon>Alphaproteobacteria</taxon>
        <taxon>Sphingomonadales</taxon>
        <taxon>Erythrobacteraceae</taxon>
        <taxon>Croceicoccus</taxon>
    </lineage>
</organism>
<evidence type="ECO:0000256" key="4">
    <source>
        <dbReference type="ARBA" id="ARBA00022827"/>
    </source>
</evidence>
<dbReference type="PRINTS" id="PR00411">
    <property type="entry name" value="PNDRDTASEI"/>
</dbReference>
<keyword evidence="6 9" id="KW-0560">Oxidoreductase</keyword>
<comment type="caution">
    <text evidence="9">The sequence shown here is derived from an EMBL/GenBank/DDBJ whole genome shotgun (WGS) entry which is preliminary data.</text>
</comment>
<dbReference type="GO" id="GO:0016491">
    <property type="term" value="F:oxidoreductase activity"/>
    <property type="evidence" value="ECO:0007669"/>
    <property type="project" value="UniProtKB-KW"/>
</dbReference>
<evidence type="ECO:0000256" key="1">
    <source>
        <dbReference type="ARBA" id="ARBA00001974"/>
    </source>
</evidence>
<sequence length="530" mass="60135">MTETVDVVIIGAGFSGLYATYQLSKRYKVICFEKGDGVGGTWYWNRYPGARVDIQSVEYSYSFDEDLQQEWQWPEYFSAQPDLERYANHVADRFDLREHIRLSNAVESLRFDEQSDLWDVRTSAGDHVKCRYIIAATGALSIPNEPPWPGREDYEGLIYHTTDWPRGELDLANKRVGLIGTGSTGVQVAPILAQQAKSLTVFQRTPAYSMPSGNRAMDEEHERDWKENYPARREEILNTWGTSIVSYGEKSALECSEEEREEILERAWNSKSAFQMQVAFTDVMTDMEANGIVAEFIRNKIRDVVDDPETAELLCPKTYPVGGKRMCIDNGYYQTFNRDNVSLVDIRSAPIVEFTKTGLRTAQSEYELDVIVMATGFDAVTGSLMNMDVEGIDGIKLADKWKDGPTTYLGYMIAGFPNLLMVHGPMTPGAQAQMITTGEWQVDYLADLIDTMEAEGKTRVDTTPEAEQWWYEETQNVAMHMVHRHADSWYNAKNIEGKKGGFMIYVGGFPRFAELSRKAAENGWQGFNLQ</sequence>
<feature type="domain" description="FAD/NAD(P)-binding" evidence="8">
    <location>
        <begin position="6"/>
        <end position="211"/>
    </location>
</feature>
<evidence type="ECO:0000256" key="6">
    <source>
        <dbReference type="ARBA" id="ARBA00023002"/>
    </source>
</evidence>
<dbReference type="Pfam" id="PF07992">
    <property type="entry name" value="Pyr_redox_2"/>
    <property type="match status" value="1"/>
</dbReference>
<comment type="similarity">
    <text evidence="2">Belongs to the FAD-binding monooxygenase family.</text>
</comment>
<reference evidence="9 10" key="1">
    <citation type="submission" date="2023-09" db="EMBL/GenBank/DDBJ databases">
        <authorList>
            <person name="Rey-Velasco X."/>
        </authorList>
    </citation>
    <scope>NUCLEOTIDE SEQUENCE [LARGE SCALE GENOMIC DNA]</scope>
    <source>
        <strain evidence="9 10">F390</strain>
    </source>
</reference>
<evidence type="ECO:0000259" key="8">
    <source>
        <dbReference type="Pfam" id="PF07992"/>
    </source>
</evidence>
<name>A0ABU2ZNQ2_9SPHN</name>
<evidence type="ECO:0000256" key="3">
    <source>
        <dbReference type="ARBA" id="ARBA00022630"/>
    </source>
</evidence>
<evidence type="ECO:0000256" key="2">
    <source>
        <dbReference type="ARBA" id="ARBA00010139"/>
    </source>
</evidence>
<evidence type="ECO:0000256" key="7">
    <source>
        <dbReference type="ARBA" id="ARBA00023033"/>
    </source>
</evidence>
<keyword evidence="5" id="KW-0521">NADP</keyword>
<dbReference type="PANTHER" id="PTHR43098">
    <property type="entry name" value="L-ORNITHINE N(5)-MONOOXYGENASE-RELATED"/>
    <property type="match status" value="1"/>
</dbReference>
<evidence type="ECO:0000256" key="5">
    <source>
        <dbReference type="ARBA" id="ARBA00022857"/>
    </source>
</evidence>
<proteinExistence type="inferred from homology"/>
<dbReference type="SUPFAM" id="SSF51905">
    <property type="entry name" value="FAD/NAD(P)-binding domain"/>
    <property type="match status" value="3"/>
</dbReference>